<dbReference type="SUPFAM" id="SSF53098">
    <property type="entry name" value="Ribonuclease H-like"/>
    <property type="match status" value="1"/>
</dbReference>
<evidence type="ECO:0000313" key="1">
    <source>
        <dbReference type="EMBL" id="CAB3997951.1"/>
    </source>
</evidence>
<sequence>MARGIYKEIKSMVTSCGAYKKFQNSQPKEPMIVSEGLQIPCHTVSADLFKVNNFKYIAIADYYSKFPFMKKLNNLTLITVVKVDRSTFSEESIPEILICDNGTQLDSGQFQDLAKAYGFRMVTSSPLYRTAQTDMTSLRHKSK</sequence>
<dbReference type="InterPro" id="IPR036397">
    <property type="entry name" value="RNaseH_sf"/>
</dbReference>
<evidence type="ECO:0000313" key="2">
    <source>
        <dbReference type="Proteomes" id="UP001152795"/>
    </source>
</evidence>
<name>A0A7D9E1V1_PARCT</name>
<feature type="non-terminal residue" evidence="1">
    <location>
        <position position="143"/>
    </location>
</feature>
<dbReference type="Gene3D" id="3.30.420.10">
    <property type="entry name" value="Ribonuclease H-like superfamily/Ribonuclease H"/>
    <property type="match status" value="1"/>
</dbReference>
<reference evidence="1" key="1">
    <citation type="submission" date="2020-04" db="EMBL/GenBank/DDBJ databases">
        <authorList>
            <person name="Alioto T."/>
            <person name="Alioto T."/>
            <person name="Gomez Garrido J."/>
        </authorList>
    </citation>
    <scope>NUCLEOTIDE SEQUENCE</scope>
    <source>
        <strain evidence="1">A484AB</strain>
    </source>
</reference>
<dbReference type="PANTHER" id="PTHR37984">
    <property type="entry name" value="PROTEIN CBG26694"/>
    <property type="match status" value="1"/>
</dbReference>
<comment type="caution">
    <text evidence="1">The sequence shown here is derived from an EMBL/GenBank/DDBJ whole genome shotgun (WGS) entry which is preliminary data.</text>
</comment>
<organism evidence="1 2">
    <name type="scientific">Paramuricea clavata</name>
    <name type="common">Red gorgonian</name>
    <name type="synonym">Violescent sea-whip</name>
    <dbReference type="NCBI Taxonomy" id="317549"/>
    <lineage>
        <taxon>Eukaryota</taxon>
        <taxon>Metazoa</taxon>
        <taxon>Cnidaria</taxon>
        <taxon>Anthozoa</taxon>
        <taxon>Octocorallia</taxon>
        <taxon>Malacalcyonacea</taxon>
        <taxon>Plexauridae</taxon>
        <taxon>Paramuricea</taxon>
    </lineage>
</organism>
<dbReference type="GO" id="GO:0003676">
    <property type="term" value="F:nucleic acid binding"/>
    <property type="evidence" value="ECO:0007669"/>
    <property type="project" value="InterPro"/>
</dbReference>
<dbReference type="PANTHER" id="PTHR37984:SF7">
    <property type="entry name" value="INTEGRASE CATALYTIC DOMAIN-CONTAINING PROTEIN"/>
    <property type="match status" value="1"/>
</dbReference>
<dbReference type="InterPro" id="IPR012337">
    <property type="entry name" value="RNaseH-like_sf"/>
</dbReference>
<keyword evidence="2" id="KW-1185">Reference proteome</keyword>
<dbReference type="Proteomes" id="UP001152795">
    <property type="component" value="Unassembled WGS sequence"/>
</dbReference>
<dbReference type="PROSITE" id="PS50994">
    <property type="entry name" value="INTEGRASE"/>
    <property type="match status" value="1"/>
</dbReference>
<protein>
    <submittedName>
        <fullName evidence="1">Transposon Tf2-1 poly</fullName>
    </submittedName>
</protein>
<dbReference type="InterPro" id="IPR001584">
    <property type="entry name" value="Integrase_cat-core"/>
</dbReference>
<proteinExistence type="predicted"/>
<dbReference type="OrthoDB" id="9809143at2759"/>
<dbReference type="EMBL" id="CACRXK020003234">
    <property type="protein sequence ID" value="CAB3997951.1"/>
    <property type="molecule type" value="Genomic_DNA"/>
</dbReference>
<dbReference type="AlphaFoldDB" id="A0A7D9E1V1"/>
<dbReference type="InterPro" id="IPR050951">
    <property type="entry name" value="Retrovirus_Pol_polyprotein"/>
</dbReference>
<dbReference type="GO" id="GO:0015074">
    <property type="term" value="P:DNA integration"/>
    <property type="evidence" value="ECO:0007669"/>
    <property type="project" value="InterPro"/>
</dbReference>
<accession>A0A7D9E1V1</accession>
<gene>
    <name evidence="1" type="ORF">PACLA_8A060225</name>
</gene>